<accession>A0A085ZYQ6</accession>
<dbReference type="eggNOG" id="COG0612">
    <property type="taxonomic scope" value="Bacteria"/>
</dbReference>
<dbReference type="GO" id="GO:0006508">
    <property type="term" value="P:proteolysis"/>
    <property type="evidence" value="ECO:0007669"/>
    <property type="project" value="UniProtKB-KW"/>
</dbReference>
<feature type="domain" description="Peptidase M16 C-terminal" evidence="11">
    <location>
        <begin position="262"/>
        <end position="430"/>
    </location>
</feature>
<keyword evidence="3" id="KW-0645">Protease</keyword>
<dbReference type="InterPro" id="IPR050626">
    <property type="entry name" value="Peptidase_M16"/>
</dbReference>
<dbReference type="RefSeq" id="WP_051884420.1">
    <property type="nucleotide sequence ID" value="NZ_JPRO01000001.1"/>
</dbReference>
<reference evidence="12 13" key="1">
    <citation type="submission" date="2014-07" db="EMBL/GenBank/DDBJ databases">
        <title>Genome of Chryseobacterium luteum DSM 18605.</title>
        <authorList>
            <person name="Stropko S.J."/>
            <person name="Pipes S.E."/>
            <person name="Newman J.D."/>
        </authorList>
    </citation>
    <scope>NUCLEOTIDE SEQUENCE [LARGE SCALE GENOMIC DNA]</scope>
    <source>
        <strain evidence="12 13">DSM 18605</strain>
    </source>
</reference>
<dbReference type="GO" id="GO:0004222">
    <property type="term" value="F:metalloendopeptidase activity"/>
    <property type="evidence" value="ECO:0007669"/>
    <property type="project" value="InterPro"/>
</dbReference>
<keyword evidence="9" id="KW-0732">Signal</keyword>
<evidence type="ECO:0000256" key="9">
    <source>
        <dbReference type="SAM" id="SignalP"/>
    </source>
</evidence>
<sequence length="970" mass="110353">MKKFFISVSLFCMLHAMAQKFDTQKVTDSQGYTYETVKNDQSGVRVYTLKNGLKVYLAKNDDAPRIQTYIPVRTGSNNDPGDNTGLAHYLEHMVFKGTSHLGTQDWAKEKVLLQQISDLYEQHKAEKDPEKKKLLYKRIDEVSQEASKYAIANEYDKAISSLGATGTNAHTWLDETVYKNNIPSNELEKWLKVEKERFSELVLRLFHTELEAVYEEYNRAQDNDGRLVNYAMMEALFPKHPNGQQTTIGTSEHLKSPSMVAIHKYFDTYYVPNNMAVVLVGDLDFDKTIKMVDQYFGTFKYKELPMKKMVSEQPMESIVTRTVKSPSIPRMTLAWRSDSNGTQNARLADVVAEILSNRGDAGLIDLNMNQTQKVLGAGAYESAFKTYGAFTMSVTPKDGQSSDDAKKLLLDQLDLVKKGQFPDWMLKAIVNDKKVQRMKSWETADGLATTLYDTYINEKTWQEELDDINQYEKITKADVVKFANEFFKDNYVVVYKEKGVNDKLVRVQNPGITPIKLNREAQSSFLKDILSNKISEIKPEFIDYKAAIQTSQIKDKKVSFVKNKYNDVAQISYIFPFGTDNDKELQIAITLFEYLGTDKYTPEQLKGEFYKLGITYSFRTSNDQIFITLSGLESNMKKGVELMNHWLTNVKTDKDIYSKTVKTILESRDAAKKDKTRIMAALTNYAKYGRNSRMTDIVSKERLEGIDAVELIRKIKALNQSPYEILLYGQDQSGLEKAVKPYIAAATLQPAKAKDYPEPAAEGKVYFTNYDMVQMEMSKVAKGNEVNLSNFGKANVFNEYFGRGLSSIVFQEIRESKSLAYSAYVSYANATEKGHANYITNYIGTQANKLPLAVSAMNDLMASLPQIPAQFENSKGSALKQIASNRINRTNIFFNQMALKKLGVDYDIRKDIYSEIQGLTLLQLTSFYDTEIKTVQYNTAIIGKKENLNMESINKMGTFQEVSLEEIFGY</sequence>
<feature type="domain" description="Peptidase M16 N-terminal" evidence="10">
    <location>
        <begin position="57"/>
        <end position="101"/>
    </location>
</feature>
<dbReference type="InterPro" id="IPR001431">
    <property type="entry name" value="Pept_M16_Zn_BS"/>
</dbReference>
<organism evidence="12 13">
    <name type="scientific">Chryseobacterium luteum</name>
    <dbReference type="NCBI Taxonomy" id="421531"/>
    <lineage>
        <taxon>Bacteria</taxon>
        <taxon>Pseudomonadati</taxon>
        <taxon>Bacteroidota</taxon>
        <taxon>Flavobacteriia</taxon>
        <taxon>Flavobacteriales</taxon>
        <taxon>Weeksellaceae</taxon>
        <taxon>Chryseobacterium group</taxon>
        <taxon>Chryseobacterium</taxon>
    </lineage>
</organism>
<name>A0A085ZYQ6_9FLAO</name>
<protein>
    <submittedName>
        <fullName evidence="12">Peptidase M16</fullName>
    </submittedName>
</protein>
<keyword evidence="4" id="KW-0479">Metal-binding</keyword>
<dbReference type="InterPro" id="IPR011765">
    <property type="entry name" value="Pept_M16_N"/>
</dbReference>
<dbReference type="GO" id="GO:0046872">
    <property type="term" value="F:metal ion binding"/>
    <property type="evidence" value="ECO:0007669"/>
    <property type="project" value="UniProtKB-KW"/>
</dbReference>
<keyword evidence="5" id="KW-0378">Hydrolase</keyword>
<dbReference type="PANTHER" id="PTHR43690:SF17">
    <property type="entry name" value="PROTEIN YHJJ"/>
    <property type="match status" value="1"/>
</dbReference>
<comment type="similarity">
    <text evidence="2 8">Belongs to the peptidase M16 family.</text>
</comment>
<comment type="cofactor">
    <cofactor evidence="1">
        <name>Zn(2+)</name>
        <dbReference type="ChEBI" id="CHEBI:29105"/>
    </cofactor>
</comment>
<dbReference type="AlphaFoldDB" id="A0A085ZYQ6"/>
<dbReference type="STRING" id="421531.IX38_03505"/>
<proteinExistence type="inferred from homology"/>
<feature type="signal peptide" evidence="9">
    <location>
        <begin position="1"/>
        <end position="18"/>
    </location>
</feature>
<evidence type="ECO:0000256" key="8">
    <source>
        <dbReference type="RuleBase" id="RU004447"/>
    </source>
</evidence>
<evidence type="ECO:0000313" key="12">
    <source>
        <dbReference type="EMBL" id="KFF09570.1"/>
    </source>
</evidence>
<dbReference type="InterPro" id="IPR007863">
    <property type="entry name" value="Peptidase_M16_C"/>
</dbReference>
<comment type="caution">
    <text evidence="12">The sequence shown here is derived from an EMBL/GenBank/DDBJ whole genome shotgun (WGS) entry which is preliminary data.</text>
</comment>
<evidence type="ECO:0000256" key="6">
    <source>
        <dbReference type="ARBA" id="ARBA00022833"/>
    </source>
</evidence>
<dbReference type="Pfam" id="PF05193">
    <property type="entry name" value="Peptidase_M16_C"/>
    <property type="match status" value="2"/>
</dbReference>
<dbReference type="PROSITE" id="PS00143">
    <property type="entry name" value="INSULINASE"/>
    <property type="match status" value="1"/>
</dbReference>
<keyword evidence="7" id="KW-0482">Metalloprotease</keyword>
<evidence type="ECO:0000313" key="13">
    <source>
        <dbReference type="Proteomes" id="UP000028703"/>
    </source>
</evidence>
<dbReference type="Gene3D" id="3.30.830.10">
    <property type="entry name" value="Metalloenzyme, LuxS/M16 peptidase-like"/>
    <property type="match status" value="4"/>
</dbReference>
<feature type="domain" description="Peptidase M16 C-terminal" evidence="11">
    <location>
        <begin position="725"/>
        <end position="864"/>
    </location>
</feature>
<evidence type="ECO:0000259" key="11">
    <source>
        <dbReference type="Pfam" id="PF05193"/>
    </source>
</evidence>
<dbReference type="SUPFAM" id="SSF63411">
    <property type="entry name" value="LuxS/MPP-like metallohydrolase"/>
    <property type="match status" value="4"/>
</dbReference>
<keyword evidence="6" id="KW-0862">Zinc</keyword>
<dbReference type="InterPro" id="IPR011249">
    <property type="entry name" value="Metalloenz_LuxS/M16"/>
</dbReference>
<dbReference type="Pfam" id="PF00675">
    <property type="entry name" value="Peptidase_M16"/>
    <property type="match status" value="1"/>
</dbReference>
<dbReference type="PANTHER" id="PTHR43690">
    <property type="entry name" value="NARDILYSIN"/>
    <property type="match status" value="1"/>
</dbReference>
<dbReference type="OrthoDB" id="9811314at2"/>
<dbReference type="Proteomes" id="UP000028703">
    <property type="component" value="Unassembled WGS sequence"/>
</dbReference>
<keyword evidence="13" id="KW-1185">Reference proteome</keyword>
<evidence type="ECO:0000256" key="3">
    <source>
        <dbReference type="ARBA" id="ARBA00022670"/>
    </source>
</evidence>
<dbReference type="EMBL" id="JPRO01000001">
    <property type="protein sequence ID" value="KFF09570.1"/>
    <property type="molecule type" value="Genomic_DNA"/>
</dbReference>
<gene>
    <name evidence="12" type="ORF">IX38_03505</name>
</gene>
<evidence type="ECO:0000256" key="2">
    <source>
        <dbReference type="ARBA" id="ARBA00007261"/>
    </source>
</evidence>
<evidence type="ECO:0000256" key="5">
    <source>
        <dbReference type="ARBA" id="ARBA00022801"/>
    </source>
</evidence>
<evidence type="ECO:0000256" key="1">
    <source>
        <dbReference type="ARBA" id="ARBA00001947"/>
    </source>
</evidence>
<evidence type="ECO:0000256" key="7">
    <source>
        <dbReference type="ARBA" id="ARBA00023049"/>
    </source>
</evidence>
<evidence type="ECO:0000256" key="4">
    <source>
        <dbReference type="ARBA" id="ARBA00022723"/>
    </source>
</evidence>
<evidence type="ECO:0000259" key="10">
    <source>
        <dbReference type="Pfam" id="PF00675"/>
    </source>
</evidence>
<feature type="chain" id="PRO_5001802016" evidence="9">
    <location>
        <begin position="19"/>
        <end position="970"/>
    </location>
</feature>